<dbReference type="InterPro" id="IPR051906">
    <property type="entry name" value="TolC-like"/>
</dbReference>
<dbReference type="Gene3D" id="1.20.1600.10">
    <property type="entry name" value="Outer membrane efflux proteins (OEP)"/>
    <property type="match status" value="1"/>
</dbReference>
<evidence type="ECO:0000256" key="2">
    <source>
        <dbReference type="ARBA" id="ARBA00007613"/>
    </source>
</evidence>
<keyword evidence="3" id="KW-0813">Transport</keyword>
<evidence type="ECO:0000256" key="6">
    <source>
        <dbReference type="ARBA" id="ARBA00023136"/>
    </source>
</evidence>
<evidence type="ECO:0000256" key="1">
    <source>
        <dbReference type="ARBA" id="ARBA00004442"/>
    </source>
</evidence>
<evidence type="ECO:0000256" key="5">
    <source>
        <dbReference type="ARBA" id="ARBA00022692"/>
    </source>
</evidence>
<gene>
    <name evidence="9" type="ORF">F990_00223</name>
</gene>
<dbReference type="PANTHER" id="PTHR30026">
    <property type="entry name" value="OUTER MEMBRANE PROTEIN TOLC"/>
    <property type="match status" value="1"/>
</dbReference>
<keyword evidence="7" id="KW-0998">Cell outer membrane</keyword>
<dbReference type="InterPro" id="IPR003423">
    <property type="entry name" value="OMP_efflux"/>
</dbReference>
<dbReference type="STRING" id="202955.GCA_000759995_03111"/>
<accession>V2V4Z4</accession>
<evidence type="ECO:0000256" key="8">
    <source>
        <dbReference type="SAM" id="SignalP"/>
    </source>
</evidence>
<dbReference type="PANTHER" id="PTHR30026:SF5">
    <property type="entry name" value="ABC-TYPE EFFLUX SYSTEM SECRETIN COMPONENT"/>
    <property type="match status" value="1"/>
</dbReference>
<keyword evidence="8" id="KW-0732">Signal</keyword>
<keyword evidence="5" id="KW-0812">Transmembrane</keyword>
<dbReference type="OrthoDB" id="187483at2"/>
<organism evidence="9 10">
    <name type="scientific">Acinetobacter tjernbergiae DSM 14971 = CIP 107465</name>
    <dbReference type="NCBI Taxonomy" id="1120928"/>
    <lineage>
        <taxon>Bacteria</taxon>
        <taxon>Pseudomonadati</taxon>
        <taxon>Pseudomonadota</taxon>
        <taxon>Gammaproteobacteria</taxon>
        <taxon>Moraxellales</taxon>
        <taxon>Moraxellaceae</taxon>
        <taxon>Acinetobacter</taxon>
    </lineage>
</organism>
<evidence type="ECO:0000256" key="4">
    <source>
        <dbReference type="ARBA" id="ARBA00022452"/>
    </source>
</evidence>
<sequence>MLKRHERPSFQVKRFPKQLSLCMSLISCALFSISSFAQTVSYSQAEQYVVENAYGSQAQQALRQASQLEMEAVKNLGLPRIDLNARAYAFHSETSVPLESSKRRLENSLTNGFDEKLSQWENVLPPDVIDQVSQGFNQVVSDGLNKVPNNLDVTVQDRDIRTSVSMVMPLYMGGKINSAKQIANIQAQRSNISEKQQQDTQRFEMIQAYFNVQLQQQLLNSALFNFDAMQQHYNNALKLEKQGFINKGQRMQFEVARNNAERAYQNAQSNLHASEFSLQNLLQTKENLKLSTPLFVNLAQNHSLDKLLANYDQNSSLIKKLQMDTELANENVKVQQATKKPSVFAFGEYGLDNKENWIVGVMAKYNLFSGMDNNKNIRAAELKKHAAELITERTKQEVENVLYKSYSELSSSQNSHQLLSQNTKAAQENLRIQQLSFKEGMGTATQVIDAQNALSALKTEMALNSYKYILSLATLLQSYGSIDEFKLYVNQPRTDYIR</sequence>
<dbReference type="Pfam" id="PF02321">
    <property type="entry name" value="OEP"/>
    <property type="match status" value="1"/>
</dbReference>
<evidence type="ECO:0000313" key="10">
    <source>
        <dbReference type="Proteomes" id="UP000017404"/>
    </source>
</evidence>
<feature type="signal peptide" evidence="8">
    <location>
        <begin position="1"/>
        <end position="37"/>
    </location>
</feature>
<evidence type="ECO:0000256" key="7">
    <source>
        <dbReference type="ARBA" id="ARBA00023237"/>
    </source>
</evidence>
<comment type="subcellular location">
    <subcellularLocation>
        <location evidence="1">Cell outer membrane</location>
    </subcellularLocation>
</comment>
<evidence type="ECO:0000313" key="9">
    <source>
        <dbReference type="EMBL" id="ESK57307.1"/>
    </source>
</evidence>
<dbReference type="GO" id="GO:0015562">
    <property type="term" value="F:efflux transmembrane transporter activity"/>
    <property type="evidence" value="ECO:0007669"/>
    <property type="project" value="InterPro"/>
</dbReference>
<dbReference type="GO" id="GO:0015288">
    <property type="term" value="F:porin activity"/>
    <property type="evidence" value="ECO:0007669"/>
    <property type="project" value="TreeGrafter"/>
</dbReference>
<comment type="caution">
    <text evidence="9">The sequence shown here is derived from an EMBL/GenBank/DDBJ whole genome shotgun (WGS) entry which is preliminary data.</text>
</comment>
<protein>
    <recommendedName>
        <fullName evidence="11">Outer membrane efflux protein</fullName>
    </recommendedName>
</protein>
<keyword evidence="4" id="KW-1134">Transmembrane beta strand</keyword>
<dbReference type="SUPFAM" id="SSF56954">
    <property type="entry name" value="Outer membrane efflux proteins (OEP)"/>
    <property type="match status" value="1"/>
</dbReference>
<dbReference type="GO" id="GO:0009279">
    <property type="term" value="C:cell outer membrane"/>
    <property type="evidence" value="ECO:0007669"/>
    <property type="project" value="UniProtKB-SubCell"/>
</dbReference>
<dbReference type="EMBL" id="AYEV01000002">
    <property type="protein sequence ID" value="ESK57307.1"/>
    <property type="molecule type" value="Genomic_DNA"/>
</dbReference>
<keyword evidence="6" id="KW-0472">Membrane</keyword>
<feature type="chain" id="PRO_5004712587" description="Outer membrane efflux protein" evidence="8">
    <location>
        <begin position="38"/>
        <end position="498"/>
    </location>
</feature>
<dbReference type="AlphaFoldDB" id="V2V4Z4"/>
<keyword evidence="10" id="KW-1185">Reference proteome</keyword>
<proteinExistence type="inferred from homology"/>
<comment type="similarity">
    <text evidence="2">Belongs to the outer membrane factor (OMF) (TC 1.B.17) family.</text>
</comment>
<dbReference type="Proteomes" id="UP000017404">
    <property type="component" value="Unassembled WGS sequence"/>
</dbReference>
<evidence type="ECO:0008006" key="11">
    <source>
        <dbReference type="Google" id="ProtNLM"/>
    </source>
</evidence>
<name>V2V4Z4_9GAMM</name>
<dbReference type="GO" id="GO:1990281">
    <property type="term" value="C:efflux pump complex"/>
    <property type="evidence" value="ECO:0007669"/>
    <property type="project" value="TreeGrafter"/>
</dbReference>
<evidence type="ECO:0000256" key="3">
    <source>
        <dbReference type="ARBA" id="ARBA00022448"/>
    </source>
</evidence>
<dbReference type="RefSeq" id="WP_018677156.1">
    <property type="nucleotide sequence ID" value="NZ_AYEV01000002.1"/>
</dbReference>
<dbReference type="PATRIC" id="fig|1120928.5.peg.228"/>
<dbReference type="PROSITE" id="PS51257">
    <property type="entry name" value="PROKAR_LIPOPROTEIN"/>
    <property type="match status" value="1"/>
</dbReference>
<dbReference type="eggNOG" id="COG1538">
    <property type="taxonomic scope" value="Bacteria"/>
</dbReference>
<reference evidence="9 10" key="1">
    <citation type="submission" date="2013-10" db="EMBL/GenBank/DDBJ databases">
        <title>The Genome Sequence of Acinetobacter tjernbergiae CIP107465.</title>
        <authorList>
            <consortium name="The Broad Institute Genomics Platform"/>
            <consortium name="The Broad Institute Genome Sequencing Center for Infectious Disease"/>
            <person name="Cerqueira G."/>
            <person name="Feldgarden M."/>
            <person name="Courvalin P."/>
            <person name="Grillot-Courvalin C."/>
            <person name="Clermont D."/>
            <person name="Rocha E."/>
            <person name="Yoon E.-J."/>
            <person name="Nemec A."/>
            <person name="Young S.K."/>
            <person name="Zeng Q."/>
            <person name="Gargeya S."/>
            <person name="Fitzgerald M."/>
            <person name="Abouelleil A."/>
            <person name="Alvarado L."/>
            <person name="Berlin A.M."/>
            <person name="Chapman S.B."/>
            <person name="Gainer-Dewar J."/>
            <person name="Goldberg J."/>
            <person name="Gnerre S."/>
            <person name="Griggs A."/>
            <person name="Gujja S."/>
            <person name="Hansen M."/>
            <person name="Howarth C."/>
            <person name="Imamovic A."/>
            <person name="Ireland A."/>
            <person name="Larimer J."/>
            <person name="McCowan C."/>
            <person name="Murphy C."/>
            <person name="Pearson M."/>
            <person name="Poon T.W."/>
            <person name="Priest M."/>
            <person name="Roberts A."/>
            <person name="Saif S."/>
            <person name="Shea T."/>
            <person name="Sykes S."/>
            <person name="Wortman J."/>
            <person name="Nusbaum C."/>
            <person name="Birren B."/>
        </authorList>
    </citation>
    <scope>NUCLEOTIDE SEQUENCE [LARGE SCALE GENOMIC DNA]</scope>
    <source>
        <strain evidence="9 10">CIP 107465</strain>
    </source>
</reference>